<feature type="compositionally biased region" description="Acidic residues" evidence="5">
    <location>
        <begin position="639"/>
        <end position="654"/>
    </location>
</feature>
<proteinExistence type="predicted"/>
<evidence type="ECO:0000313" key="7">
    <source>
        <dbReference type="Proteomes" id="UP000219689"/>
    </source>
</evidence>
<keyword evidence="4" id="KW-0949">S-adenosyl-L-methionine</keyword>
<evidence type="ECO:0000256" key="2">
    <source>
        <dbReference type="ARBA" id="ARBA00022603"/>
    </source>
</evidence>
<evidence type="ECO:0000313" key="6">
    <source>
        <dbReference type="EMBL" id="PCR88664.1"/>
    </source>
</evidence>
<dbReference type="InterPro" id="IPR001525">
    <property type="entry name" value="C5_MeTfrase"/>
</dbReference>
<protein>
    <recommendedName>
        <fullName evidence="1">DNA (cytosine-5-)-methyltransferase</fullName>
        <ecNumber evidence="1">2.1.1.37</ecNumber>
    </recommendedName>
</protein>
<organism evidence="6 7">
    <name type="scientific">Natrinema ejinorense</name>
    <dbReference type="NCBI Taxonomy" id="373386"/>
    <lineage>
        <taxon>Archaea</taxon>
        <taxon>Methanobacteriati</taxon>
        <taxon>Methanobacteriota</taxon>
        <taxon>Stenosarchaea group</taxon>
        <taxon>Halobacteria</taxon>
        <taxon>Halobacteriales</taxon>
        <taxon>Natrialbaceae</taxon>
        <taxon>Natrinema</taxon>
    </lineage>
</organism>
<evidence type="ECO:0000256" key="4">
    <source>
        <dbReference type="ARBA" id="ARBA00022691"/>
    </source>
</evidence>
<dbReference type="GO" id="GO:0003886">
    <property type="term" value="F:DNA (cytosine-5-)-methyltransferase activity"/>
    <property type="evidence" value="ECO:0007669"/>
    <property type="project" value="UniProtKB-EC"/>
</dbReference>
<evidence type="ECO:0000256" key="3">
    <source>
        <dbReference type="ARBA" id="ARBA00022679"/>
    </source>
</evidence>
<dbReference type="PANTHER" id="PTHR10629:SF52">
    <property type="entry name" value="DNA (CYTOSINE-5)-METHYLTRANSFERASE 1"/>
    <property type="match status" value="1"/>
</dbReference>
<reference evidence="6 7" key="1">
    <citation type="submission" date="2017-09" db="EMBL/GenBank/DDBJ databases">
        <title>Genome sequences of Natrinema ejinorence JCM 13890T.</title>
        <authorList>
            <person name="Roh S.W."/>
            <person name="Kim Y.B."/>
            <person name="Kim J.Y."/>
        </authorList>
    </citation>
    <scope>NUCLEOTIDE SEQUENCE [LARGE SCALE GENOMIC DNA]</scope>
    <source>
        <strain evidence="6 7">JCM 13890</strain>
    </source>
</reference>
<evidence type="ECO:0000256" key="5">
    <source>
        <dbReference type="SAM" id="MobiDB-lite"/>
    </source>
</evidence>
<keyword evidence="3 6" id="KW-0808">Transferase</keyword>
<dbReference type="PRINTS" id="PR00105">
    <property type="entry name" value="C5METTRFRASE"/>
</dbReference>
<comment type="caution">
    <text evidence="6">The sequence shown here is derived from an EMBL/GenBank/DDBJ whole genome shotgun (WGS) entry which is preliminary data.</text>
</comment>
<keyword evidence="2 6" id="KW-0489">Methyltransferase</keyword>
<dbReference type="GO" id="GO:0044027">
    <property type="term" value="P:negative regulation of gene expression via chromosomal CpG island methylation"/>
    <property type="evidence" value="ECO:0007669"/>
    <property type="project" value="TreeGrafter"/>
</dbReference>
<dbReference type="SUPFAM" id="SSF53335">
    <property type="entry name" value="S-adenosyl-L-methionine-dependent methyltransferases"/>
    <property type="match status" value="1"/>
</dbReference>
<gene>
    <name evidence="6" type="ORF">CP557_21785</name>
</gene>
<feature type="region of interest" description="Disordered" evidence="5">
    <location>
        <begin position="350"/>
        <end position="369"/>
    </location>
</feature>
<dbReference type="Proteomes" id="UP000219689">
    <property type="component" value="Unassembled WGS sequence"/>
</dbReference>
<sequence length="654" mass="71246">MTDTFVAVDLFAGAGGLSTGLVKAIIDTHAETIAHETGLTPTEITMSHTRVHWWLAENVELHAVNHWEPAIATHEQNHPWAEHYHAKIEELHPPDVVSPGEVDLLVGGPSCTHHSKARGGKPVNEQKRASGWHVLHWIEHLQPEHILLENVPEFRDWAPVVDGQSTRDGSIFQRWIGMLEALGYSVLYDDEDEDYGSVLNAADYGEAQSRKRLFIMGSKDTRPTAPEPTHVNGDPDKPDRRTAADIIDWSDLGDSLWTRDLENPRVQPLSTNTMARIAEGLRRHCDDRLTPLADALETIGKDELRALRETVVPAEHAATVAAAVDRPFLVRVPGGRTTLATPQILGQHSNSVARDVSERPAPTVATGGKLQLSSPETFCLRQQSGGVPAATDRPLPTVATKGAISVATAEATPLIKPRNGARRGLHSNPLYEADSRPLHTVTASNHDGHLVTPTLIHYSHGGALRDPTDDVLPTIATEKGGAFALSSPYLCPLYNSFSGQAPRTRRVDRPLMTVTARKSAPACLATPEPFLVEYYGNATPNDVVDPLPTVTKRDRFALCVPEVFPYGLDVRYRMLEPDELKQAQGFPADYELAGGTKKAVTEQIGNAVPVNLARALCRHLLVDETPSLSTFGGGVTADPDAEVPEYSEVIESDD</sequence>
<keyword evidence="7" id="KW-1185">Reference proteome</keyword>
<dbReference type="GO" id="GO:0003677">
    <property type="term" value="F:DNA binding"/>
    <property type="evidence" value="ECO:0007669"/>
    <property type="project" value="TreeGrafter"/>
</dbReference>
<name>A0A2A5QPB7_9EURY</name>
<dbReference type="InterPro" id="IPR029063">
    <property type="entry name" value="SAM-dependent_MTases_sf"/>
</dbReference>
<feature type="region of interest" description="Disordered" evidence="5">
    <location>
        <begin position="219"/>
        <end position="241"/>
    </location>
</feature>
<dbReference type="EMBL" id="NXNI01000003">
    <property type="protein sequence ID" value="PCR88664.1"/>
    <property type="molecule type" value="Genomic_DNA"/>
</dbReference>
<dbReference type="OrthoDB" id="5033at2157"/>
<accession>A0A2A5QPB7</accession>
<dbReference type="AlphaFoldDB" id="A0A2A5QPB7"/>
<dbReference type="Pfam" id="PF00145">
    <property type="entry name" value="DNA_methylase"/>
    <property type="match status" value="2"/>
</dbReference>
<dbReference type="InterPro" id="IPR050390">
    <property type="entry name" value="C5-Methyltransferase"/>
</dbReference>
<dbReference type="PANTHER" id="PTHR10629">
    <property type="entry name" value="CYTOSINE-SPECIFIC METHYLTRANSFERASE"/>
    <property type="match status" value="1"/>
</dbReference>
<dbReference type="Gene3D" id="3.90.120.10">
    <property type="entry name" value="DNA Methylase, subunit A, domain 2"/>
    <property type="match status" value="1"/>
</dbReference>
<dbReference type="GO" id="GO:0032259">
    <property type="term" value="P:methylation"/>
    <property type="evidence" value="ECO:0007669"/>
    <property type="project" value="UniProtKB-KW"/>
</dbReference>
<dbReference type="PROSITE" id="PS51679">
    <property type="entry name" value="SAM_MT_C5"/>
    <property type="match status" value="1"/>
</dbReference>
<evidence type="ECO:0000256" key="1">
    <source>
        <dbReference type="ARBA" id="ARBA00011975"/>
    </source>
</evidence>
<dbReference type="RefSeq" id="WP_097382131.1">
    <property type="nucleotide sequence ID" value="NZ_NXNI01000003.1"/>
</dbReference>
<feature type="region of interest" description="Disordered" evidence="5">
    <location>
        <begin position="632"/>
        <end position="654"/>
    </location>
</feature>
<dbReference type="Gene3D" id="3.40.50.150">
    <property type="entry name" value="Vaccinia Virus protein VP39"/>
    <property type="match status" value="1"/>
</dbReference>
<dbReference type="EC" id="2.1.1.37" evidence="1"/>